<dbReference type="GO" id="GO:0016491">
    <property type="term" value="F:oxidoreductase activity"/>
    <property type="evidence" value="ECO:0007669"/>
    <property type="project" value="UniProtKB-KW"/>
</dbReference>
<evidence type="ECO:0000256" key="4">
    <source>
        <dbReference type="ARBA" id="ARBA00023002"/>
    </source>
</evidence>
<protein>
    <recommendedName>
        <fullName evidence="5">FAD/NAD(P)-binding domain-containing protein</fullName>
    </recommendedName>
</protein>
<keyword evidence="4" id="KW-0560">Oxidoreductase</keyword>
<dbReference type="AlphaFoldDB" id="A0ABD3MI69"/>
<keyword evidence="3" id="KW-0274">FAD</keyword>
<feature type="domain" description="FAD/NAD(P)-binding" evidence="5">
    <location>
        <begin position="1"/>
        <end position="291"/>
    </location>
</feature>
<evidence type="ECO:0000256" key="3">
    <source>
        <dbReference type="ARBA" id="ARBA00022827"/>
    </source>
</evidence>
<comment type="caution">
    <text evidence="6">The sequence shown here is derived from an EMBL/GenBank/DDBJ whole genome shotgun (WGS) entry which is preliminary data.</text>
</comment>
<dbReference type="EMBL" id="JALLBG020000124">
    <property type="protein sequence ID" value="KAL3763262.1"/>
    <property type="molecule type" value="Genomic_DNA"/>
</dbReference>
<dbReference type="PRINTS" id="PR00368">
    <property type="entry name" value="FADPNR"/>
</dbReference>
<evidence type="ECO:0000259" key="5">
    <source>
        <dbReference type="Pfam" id="PF07992"/>
    </source>
</evidence>
<organism evidence="6 7">
    <name type="scientific">Discostella pseudostelligera</name>
    <dbReference type="NCBI Taxonomy" id="259834"/>
    <lineage>
        <taxon>Eukaryota</taxon>
        <taxon>Sar</taxon>
        <taxon>Stramenopiles</taxon>
        <taxon>Ochrophyta</taxon>
        <taxon>Bacillariophyta</taxon>
        <taxon>Coscinodiscophyceae</taxon>
        <taxon>Thalassiosirophycidae</taxon>
        <taxon>Stephanodiscales</taxon>
        <taxon>Stephanodiscaceae</taxon>
        <taxon>Discostella</taxon>
    </lineage>
</organism>
<dbReference type="Proteomes" id="UP001530293">
    <property type="component" value="Unassembled WGS sequence"/>
</dbReference>
<dbReference type="Gene3D" id="3.50.50.60">
    <property type="entry name" value="FAD/NAD(P)-binding domain"/>
    <property type="match status" value="2"/>
</dbReference>
<keyword evidence="7" id="KW-1185">Reference proteome</keyword>
<dbReference type="Pfam" id="PF07992">
    <property type="entry name" value="Pyr_redox_2"/>
    <property type="match status" value="1"/>
</dbReference>
<accession>A0ABD3MI69</accession>
<comment type="similarity">
    <text evidence="1">Belongs to the FAD-dependent oxidoreductase family.</text>
</comment>
<reference evidence="6 7" key="1">
    <citation type="submission" date="2024-10" db="EMBL/GenBank/DDBJ databases">
        <title>Updated reference genomes for cyclostephanoid diatoms.</title>
        <authorList>
            <person name="Roberts W.R."/>
            <person name="Alverson A.J."/>
        </authorList>
    </citation>
    <scope>NUCLEOTIDE SEQUENCE [LARGE SCALE GENOMIC DNA]</scope>
    <source>
        <strain evidence="6 7">AJA232-27</strain>
    </source>
</reference>
<proteinExistence type="inferred from homology"/>
<dbReference type="PANTHER" id="PTHR43735:SF3">
    <property type="entry name" value="FERROPTOSIS SUPPRESSOR PROTEIN 1"/>
    <property type="match status" value="1"/>
</dbReference>
<keyword evidence="2" id="KW-0285">Flavoprotein</keyword>
<sequence length="377" mass="40755">MKYIVIGAGWFGIRAVQAIESLSAESEITVLQVGSKDYIDISIANPRLAVEPEMVDVAYQPLTKAWKRANLIHIHEIKHVSSGEVIIIDTNGIEKTLEADGVIIATGTVQKSSLMKDSKGKSKEDRYAEFISFRNAVQNSKAGVLVIGGGMTGTELIAEVATDFPDVKCTLVNKPELLLAGSSKRSSMHKVVMKQLTKLGINVINNDYIEDVNEDYMGGPKTFTTKKGVKIDADVVILCVGGRPNIPFPVGDDAIDETTRGLVVNGAMLCENIGVDPTKPVWAIGDCTQYGGRGMFADAHIKAMLSSMVHFEKHGSTKAGPMSYNHKPSEECPCLVSVGRRGGAITLPFPNAMLGRALKSKDLGLKFIYNAQFKVKL</sequence>
<dbReference type="PRINTS" id="PR00411">
    <property type="entry name" value="PNDRDTASEI"/>
</dbReference>
<dbReference type="InterPro" id="IPR036188">
    <property type="entry name" value="FAD/NAD-bd_sf"/>
</dbReference>
<evidence type="ECO:0000256" key="1">
    <source>
        <dbReference type="ARBA" id="ARBA00006442"/>
    </source>
</evidence>
<name>A0ABD3MI69_9STRA</name>
<dbReference type="InterPro" id="IPR023753">
    <property type="entry name" value="FAD/NAD-binding_dom"/>
</dbReference>
<evidence type="ECO:0000256" key="2">
    <source>
        <dbReference type="ARBA" id="ARBA00022630"/>
    </source>
</evidence>
<dbReference type="PANTHER" id="PTHR43735">
    <property type="entry name" value="APOPTOSIS-INDUCING FACTOR 1"/>
    <property type="match status" value="1"/>
</dbReference>
<evidence type="ECO:0000313" key="7">
    <source>
        <dbReference type="Proteomes" id="UP001530293"/>
    </source>
</evidence>
<evidence type="ECO:0000313" key="6">
    <source>
        <dbReference type="EMBL" id="KAL3763262.1"/>
    </source>
</evidence>
<dbReference type="SUPFAM" id="SSF51905">
    <property type="entry name" value="FAD/NAD(P)-binding domain"/>
    <property type="match status" value="1"/>
</dbReference>
<gene>
    <name evidence="6" type="ORF">ACHAWU_008965</name>
</gene>